<feature type="domain" description="Cytochrome c" evidence="9">
    <location>
        <begin position="68"/>
        <end position="148"/>
    </location>
</feature>
<evidence type="ECO:0000256" key="2">
    <source>
        <dbReference type="ARBA" id="ARBA00022723"/>
    </source>
</evidence>
<feature type="region of interest" description="Disordered" evidence="7">
    <location>
        <begin position="169"/>
        <end position="188"/>
    </location>
</feature>
<dbReference type="GO" id="GO:0020037">
    <property type="term" value="F:heme binding"/>
    <property type="evidence" value="ECO:0007669"/>
    <property type="project" value="UniProtKB-UniRule"/>
</dbReference>
<comment type="function">
    <text evidence="4">Electron acceptor for MDH. Acts in methanol oxidation.</text>
</comment>
<keyword evidence="4" id="KW-0813">Transport</keyword>
<dbReference type="SUPFAM" id="SSF46626">
    <property type="entry name" value="Cytochrome c"/>
    <property type="match status" value="1"/>
</dbReference>
<keyword evidence="2 4" id="KW-0479">Metal-binding</keyword>
<evidence type="ECO:0000256" key="1">
    <source>
        <dbReference type="ARBA" id="ARBA00022617"/>
    </source>
</evidence>
<evidence type="ECO:0000256" key="3">
    <source>
        <dbReference type="ARBA" id="ARBA00023004"/>
    </source>
</evidence>
<organism evidence="10 11">
    <name type="scientific">Methylocystis heyeri</name>
    <dbReference type="NCBI Taxonomy" id="391905"/>
    <lineage>
        <taxon>Bacteria</taxon>
        <taxon>Pseudomonadati</taxon>
        <taxon>Pseudomonadota</taxon>
        <taxon>Alphaproteobacteria</taxon>
        <taxon>Hyphomicrobiales</taxon>
        <taxon>Methylocystaceae</taxon>
        <taxon>Methylocystis</taxon>
    </lineage>
</organism>
<feature type="binding site" description="covalent" evidence="5">
    <location>
        <position position="81"/>
    </location>
    <ligand>
        <name>heme c</name>
        <dbReference type="ChEBI" id="CHEBI:61717"/>
    </ligand>
</feature>
<evidence type="ECO:0000256" key="6">
    <source>
        <dbReference type="PIRSR" id="PIRSR000008-2"/>
    </source>
</evidence>
<keyword evidence="3 4" id="KW-0408">Iron</keyword>
<feature type="binding site" description="covalent" evidence="5">
    <location>
        <position position="84"/>
    </location>
    <ligand>
        <name>heme c</name>
        <dbReference type="ChEBI" id="CHEBI:61717"/>
    </ligand>
</feature>
<proteinExistence type="predicted"/>
<name>A0A6B8KCR4_9HYPH</name>
<comment type="PTM">
    <text evidence="5">Binds 1 heme c group covalently per subunit.</text>
</comment>
<evidence type="ECO:0000313" key="10">
    <source>
        <dbReference type="EMBL" id="QGM46026.1"/>
    </source>
</evidence>
<dbReference type="InterPro" id="IPR009153">
    <property type="entry name" value="Cyt_cL"/>
</dbReference>
<dbReference type="PROSITE" id="PS51007">
    <property type="entry name" value="CYTC"/>
    <property type="match status" value="1"/>
</dbReference>
<feature type="signal peptide" evidence="8">
    <location>
        <begin position="1"/>
        <end position="21"/>
    </location>
</feature>
<dbReference type="InterPro" id="IPR009056">
    <property type="entry name" value="Cyt_c-like_dom"/>
</dbReference>
<feature type="chain" id="PRO_5025367418" description="Cytochrome c-L" evidence="8">
    <location>
        <begin position="22"/>
        <end position="188"/>
    </location>
</feature>
<keyword evidence="8" id="KW-0732">Signal</keyword>
<keyword evidence="4" id="KW-0574">Periplasm</keyword>
<evidence type="ECO:0000256" key="5">
    <source>
        <dbReference type="PIRSR" id="PIRSR000008-1"/>
    </source>
</evidence>
<evidence type="ECO:0000259" key="9">
    <source>
        <dbReference type="PROSITE" id="PS51007"/>
    </source>
</evidence>
<dbReference type="OrthoDB" id="9779283at2"/>
<gene>
    <name evidence="10" type="primary">moxG</name>
    <name evidence="10" type="ORF">H2LOC_010110</name>
</gene>
<dbReference type="GO" id="GO:0009055">
    <property type="term" value="F:electron transfer activity"/>
    <property type="evidence" value="ECO:0007669"/>
    <property type="project" value="UniProtKB-UniRule"/>
</dbReference>
<dbReference type="GO" id="GO:0042597">
    <property type="term" value="C:periplasmic space"/>
    <property type="evidence" value="ECO:0007669"/>
    <property type="project" value="UniProtKB-SubCell"/>
</dbReference>
<evidence type="ECO:0000313" key="11">
    <source>
        <dbReference type="Proteomes" id="UP000309061"/>
    </source>
</evidence>
<dbReference type="GO" id="GO:0005506">
    <property type="term" value="F:iron ion binding"/>
    <property type="evidence" value="ECO:0007669"/>
    <property type="project" value="UniProtKB-UniRule"/>
</dbReference>
<dbReference type="Pfam" id="PF00034">
    <property type="entry name" value="Cytochrom_C"/>
    <property type="match status" value="1"/>
</dbReference>
<dbReference type="RefSeq" id="WP_136496286.1">
    <property type="nucleotide sequence ID" value="NZ_CP046052.1"/>
</dbReference>
<dbReference type="AlphaFoldDB" id="A0A6B8KCR4"/>
<dbReference type="PROSITE" id="PS51257">
    <property type="entry name" value="PROKAR_LIPOPROTEIN"/>
    <property type="match status" value="1"/>
</dbReference>
<dbReference type="Gene3D" id="1.10.760.10">
    <property type="entry name" value="Cytochrome c-like domain"/>
    <property type="match status" value="1"/>
</dbReference>
<dbReference type="PIRSF" id="PIRSF000008">
    <property type="entry name" value="Cytochrome_c551i"/>
    <property type="match status" value="1"/>
</dbReference>
<protein>
    <recommendedName>
        <fullName evidence="4">Cytochrome c-L</fullName>
    </recommendedName>
</protein>
<dbReference type="EMBL" id="CP046052">
    <property type="protein sequence ID" value="QGM46026.1"/>
    <property type="molecule type" value="Genomic_DNA"/>
</dbReference>
<sequence>MRNLICGLMLGVGAFACAAYAQTSGLAFNNTVTGEKLNFDDALPEGRDTDGVKKFMQTGVNPYTEDKSCLKKGEQIFLSACSGCHGHIGEGKIGPGLNDAYWTYPENETDVGLFSTIFGGAKASMGPQYQNLKLDEMLLVMAWVRHLYKDDVKQAPWFSDVQKKNYKPYQHGETFGDDPPGSCKTVAK</sequence>
<feature type="binding site" description="axial binding residue" evidence="6">
    <location>
        <position position="85"/>
    </location>
    <ligand>
        <name>heme c</name>
        <dbReference type="ChEBI" id="CHEBI:61717"/>
    </ligand>
    <ligandPart>
        <name>Fe</name>
        <dbReference type="ChEBI" id="CHEBI:18248"/>
    </ligandPart>
</feature>
<keyword evidence="4" id="KW-0249">Electron transport</keyword>
<keyword evidence="11" id="KW-1185">Reference proteome</keyword>
<keyword evidence="1 4" id="KW-0349">Heme</keyword>
<dbReference type="Proteomes" id="UP000309061">
    <property type="component" value="Chromosome"/>
</dbReference>
<comment type="subcellular location">
    <subcellularLocation>
        <location evidence="4">Periplasm</location>
    </subcellularLocation>
</comment>
<evidence type="ECO:0000256" key="8">
    <source>
        <dbReference type="SAM" id="SignalP"/>
    </source>
</evidence>
<dbReference type="KEGG" id="mhey:H2LOC_010110"/>
<accession>A0A6B8KCR4</accession>
<keyword evidence="4" id="KW-0485">Methanol utilization</keyword>
<evidence type="ECO:0000256" key="4">
    <source>
        <dbReference type="PIRNR" id="PIRNR000008"/>
    </source>
</evidence>
<evidence type="ECO:0000256" key="7">
    <source>
        <dbReference type="SAM" id="MobiDB-lite"/>
    </source>
</evidence>
<dbReference type="InterPro" id="IPR036909">
    <property type="entry name" value="Cyt_c-like_dom_sf"/>
</dbReference>
<dbReference type="GO" id="GO:0015945">
    <property type="term" value="P:methanol metabolic process"/>
    <property type="evidence" value="ECO:0007669"/>
    <property type="project" value="UniProtKB-UniRule"/>
</dbReference>
<reference evidence="10 11" key="1">
    <citation type="submission" date="2019-11" db="EMBL/GenBank/DDBJ databases">
        <title>The genome sequence of Methylocystis heyeri.</title>
        <authorList>
            <person name="Oshkin I.Y."/>
            <person name="Miroshnikov K."/>
            <person name="Dedysh S.N."/>
        </authorList>
    </citation>
    <scope>NUCLEOTIDE SEQUENCE [LARGE SCALE GENOMIC DNA]</scope>
    <source>
        <strain evidence="10 11">H2</strain>
    </source>
</reference>
<dbReference type="NCBIfam" id="TIGR03872">
    <property type="entry name" value="cytochrome_MoxG"/>
    <property type="match status" value="1"/>
</dbReference>